<organism evidence="1 2">
    <name type="scientific">Colletotrichum zoysiae</name>
    <dbReference type="NCBI Taxonomy" id="1216348"/>
    <lineage>
        <taxon>Eukaryota</taxon>
        <taxon>Fungi</taxon>
        <taxon>Dikarya</taxon>
        <taxon>Ascomycota</taxon>
        <taxon>Pezizomycotina</taxon>
        <taxon>Sordariomycetes</taxon>
        <taxon>Hypocreomycetidae</taxon>
        <taxon>Glomerellales</taxon>
        <taxon>Glomerellaceae</taxon>
        <taxon>Colletotrichum</taxon>
        <taxon>Colletotrichum graminicola species complex</taxon>
    </lineage>
</organism>
<protein>
    <submittedName>
        <fullName evidence="1">Uncharacterized protein</fullName>
    </submittedName>
</protein>
<sequence>MRVPRSLPDTLCILAFNPLPASHRFDSPQPPYAVQAFSPFVSPSCSIASNTTEPAGPNCKQSAVSRQPAMDIHALGRRSAPNEVVRPSDQGRSAYQPELQTLLTTVSHEAFPVSQPNLLPQQSSIICFGYSVLALAPFAPPQPLFSHNCISCFGMRPPTVGVSVGTP</sequence>
<evidence type="ECO:0000313" key="2">
    <source>
        <dbReference type="Proteomes" id="UP001232148"/>
    </source>
</evidence>
<comment type="caution">
    <text evidence="1">The sequence shown here is derived from an EMBL/GenBank/DDBJ whole genome shotgun (WGS) entry which is preliminary data.</text>
</comment>
<name>A0AAD9H9N9_9PEZI</name>
<accession>A0AAD9H9N9</accession>
<gene>
    <name evidence="1" type="ORF">LX32DRAFT_90753</name>
</gene>
<dbReference type="Proteomes" id="UP001232148">
    <property type="component" value="Unassembled WGS sequence"/>
</dbReference>
<dbReference type="AlphaFoldDB" id="A0AAD9H9N9"/>
<dbReference type="EMBL" id="MU842957">
    <property type="protein sequence ID" value="KAK2024693.1"/>
    <property type="molecule type" value="Genomic_DNA"/>
</dbReference>
<keyword evidence="2" id="KW-1185">Reference proteome</keyword>
<proteinExistence type="predicted"/>
<reference evidence="1" key="1">
    <citation type="submission" date="2021-06" db="EMBL/GenBank/DDBJ databases">
        <title>Comparative genomics, transcriptomics and evolutionary studies reveal genomic signatures of adaptation to plant cell wall in hemibiotrophic fungi.</title>
        <authorList>
            <consortium name="DOE Joint Genome Institute"/>
            <person name="Baroncelli R."/>
            <person name="Diaz J.F."/>
            <person name="Benocci T."/>
            <person name="Peng M."/>
            <person name="Battaglia E."/>
            <person name="Haridas S."/>
            <person name="Andreopoulos W."/>
            <person name="Labutti K."/>
            <person name="Pangilinan J."/>
            <person name="Floch G.L."/>
            <person name="Makela M.R."/>
            <person name="Henrissat B."/>
            <person name="Grigoriev I.V."/>
            <person name="Crouch J.A."/>
            <person name="De Vries R.P."/>
            <person name="Sukno S.A."/>
            <person name="Thon M.R."/>
        </authorList>
    </citation>
    <scope>NUCLEOTIDE SEQUENCE</scope>
    <source>
        <strain evidence="1">MAFF235873</strain>
    </source>
</reference>
<evidence type="ECO:0000313" key="1">
    <source>
        <dbReference type="EMBL" id="KAK2024693.1"/>
    </source>
</evidence>